<dbReference type="InterPro" id="IPR013424">
    <property type="entry name" value="Ice-binding_C"/>
</dbReference>
<accession>A0A5C7WIW6</accession>
<feature type="signal peptide" evidence="1">
    <location>
        <begin position="1"/>
        <end position="24"/>
    </location>
</feature>
<evidence type="ECO:0000259" key="2">
    <source>
        <dbReference type="Pfam" id="PF07589"/>
    </source>
</evidence>
<proteinExistence type="predicted"/>
<reference evidence="3 4" key="1">
    <citation type="submission" date="2018-09" db="EMBL/GenBank/DDBJ databases">
        <title>Metagenome Assembled Genomes from an Advanced Water Purification Facility.</title>
        <authorList>
            <person name="Stamps B.W."/>
            <person name="Spear J.R."/>
        </authorList>
    </citation>
    <scope>NUCLEOTIDE SEQUENCE [LARGE SCALE GENOMIC DNA]</scope>
    <source>
        <strain evidence="3">Bin_42_2</strain>
    </source>
</reference>
<keyword evidence="1" id="KW-0732">Signal</keyword>
<evidence type="ECO:0000313" key="4">
    <source>
        <dbReference type="Proteomes" id="UP000321374"/>
    </source>
</evidence>
<name>A0A5C7WIW6_METME</name>
<comment type="caution">
    <text evidence="3">The sequence shown here is derived from an EMBL/GenBank/DDBJ whole genome shotgun (WGS) entry which is preliminary data.</text>
</comment>
<gene>
    <name evidence="3" type="ORF">E6Q51_04740</name>
</gene>
<evidence type="ECO:0000256" key="1">
    <source>
        <dbReference type="SAM" id="SignalP"/>
    </source>
</evidence>
<feature type="domain" description="Ice-binding protein C-terminal" evidence="2">
    <location>
        <begin position="145"/>
        <end position="169"/>
    </location>
</feature>
<dbReference type="Pfam" id="PF07589">
    <property type="entry name" value="PEP-CTERM"/>
    <property type="match status" value="1"/>
</dbReference>
<sequence length="171" mass="18174">MLPTLKRLVVAGVLGIASVSAAQAQDFGPYTTSQNLDFVRLIADADFIKTTGPLNTRGSYFDDVYEINLTQVSDFSYSITEITTGNDAQYDVTFLNFGFFNANGDAVTTLTNLAAGTYFLNASGKLAGSLGGDFNVTFNINPVASVPEADSYALMLAGLGLIGLVSRRKTK</sequence>
<dbReference type="EMBL" id="SSGG01000076">
    <property type="protein sequence ID" value="TXI36822.1"/>
    <property type="molecule type" value="Genomic_DNA"/>
</dbReference>
<feature type="chain" id="PRO_5022690868" evidence="1">
    <location>
        <begin position="25"/>
        <end position="171"/>
    </location>
</feature>
<organism evidence="3 4">
    <name type="scientific">Methylophilus methylotrophus</name>
    <name type="common">Bacterium W3A1</name>
    <dbReference type="NCBI Taxonomy" id="17"/>
    <lineage>
        <taxon>Bacteria</taxon>
        <taxon>Pseudomonadati</taxon>
        <taxon>Pseudomonadota</taxon>
        <taxon>Betaproteobacteria</taxon>
        <taxon>Nitrosomonadales</taxon>
        <taxon>Methylophilaceae</taxon>
        <taxon>Methylophilus</taxon>
    </lineage>
</organism>
<dbReference type="NCBIfam" id="NF038126">
    <property type="entry name" value="PEP_CTERM_FxDxF"/>
    <property type="match status" value="1"/>
</dbReference>
<dbReference type="AlphaFoldDB" id="A0A5C7WIW6"/>
<protein>
    <submittedName>
        <fullName evidence="3">PEP-CTERM sorting domain-containing protein</fullName>
    </submittedName>
</protein>
<dbReference type="Proteomes" id="UP000321374">
    <property type="component" value="Unassembled WGS sequence"/>
</dbReference>
<evidence type="ECO:0000313" key="3">
    <source>
        <dbReference type="EMBL" id="TXI36822.1"/>
    </source>
</evidence>